<dbReference type="PANTHER" id="PTHR30096">
    <property type="entry name" value="4,5-DOPA DIOXYGENASE EXTRADIOL-LIKE PROTEIN"/>
    <property type="match status" value="1"/>
</dbReference>
<evidence type="ECO:0000256" key="1">
    <source>
        <dbReference type="ARBA" id="ARBA00001947"/>
    </source>
</evidence>
<evidence type="ECO:0000256" key="2">
    <source>
        <dbReference type="ARBA" id="ARBA00007581"/>
    </source>
</evidence>
<dbReference type="InterPro" id="IPR014436">
    <property type="entry name" value="Extradiol_dOase_DODA"/>
</dbReference>
<keyword evidence="4" id="KW-0862">Zinc</keyword>
<keyword evidence="8" id="KW-1185">Reference proteome</keyword>
<sequence>MAYSTLFVPHGGGPLPLLGHKPHQSLTAFLRGVGRDLIQPSAIVVVTAHWETRDIEVSTAPAPDMLYDYYGFPPESYEIRYPAPGAPALAETLIQSLNDAGIPAKANPTRGYDHGTFVPLMLMYPDADIPVLQVSLNANLDPGYHLAYGEALGKALPADVLILGSGLSFHNLRSQFANIDREGTATAESIEFDQWLTDSLAKPSEQAFAAMSDWVKAPHARFCHPREEHLLPLHVIAGAATARGQTLGNIYNAPLMGHQVSAFAS</sequence>
<dbReference type="AlphaFoldDB" id="A4BCD0"/>
<evidence type="ECO:0000313" key="7">
    <source>
        <dbReference type="EMBL" id="EAR10196.1"/>
    </source>
</evidence>
<comment type="similarity">
    <text evidence="2">Belongs to the DODA-type extradiol aromatic ring-opening dioxygenase family.</text>
</comment>
<dbReference type="OrthoDB" id="9790889at2"/>
<evidence type="ECO:0000256" key="4">
    <source>
        <dbReference type="ARBA" id="ARBA00022833"/>
    </source>
</evidence>
<dbReference type="CDD" id="cd07363">
    <property type="entry name" value="45_DOPA_Dioxygenase"/>
    <property type="match status" value="1"/>
</dbReference>
<reference evidence="7 8" key="1">
    <citation type="submission" date="2006-02" db="EMBL/GenBank/DDBJ databases">
        <authorList>
            <person name="Pinhassi J."/>
            <person name="Pedros-Alio C."/>
            <person name="Ferriera S."/>
            <person name="Johnson J."/>
            <person name="Kravitz S."/>
            <person name="Halpern A."/>
            <person name="Remington K."/>
            <person name="Beeson K."/>
            <person name="Tran B."/>
            <person name="Rogers Y.-H."/>
            <person name="Friedman R."/>
            <person name="Venter J.C."/>
        </authorList>
    </citation>
    <scope>NUCLEOTIDE SEQUENCE [LARGE SCALE GENOMIC DNA]</scope>
    <source>
        <strain evidence="7 8">MED297</strain>
    </source>
</reference>
<keyword evidence="3" id="KW-0479">Metal-binding</keyword>
<dbReference type="GO" id="GO:0008270">
    <property type="term" value="F:zinc ion binding"/>
    <property type="evidence" value="ECO:0007669"/>
    <property type="project" value="InterPro"/>
</dbReference>
<dbReference type="GO" id="GO:0016702">
    <property type="term" value="F:oxidoreductase activity, acting on single donors with incorporation of molecular oxygen, incorporation of two atoms of oxygen"/>
    <property type="evidence" value="ECO:0007669"/>
    <property type="project" value="UniProtKB-ARBA"/>
</dbReference>
<dbReference type="RefSeq" id="WP_008042531.1">
    <property type="nucleotide sequence ID" value="NZ_CH724149.1"/>
</dbReference>
<gene>
    <name evidence="7" type="ORF">MED297_13272</name>
</gene>
<dbReference type="HOGENOM" id="CLU_046582_0_0_6"/>
<dbReference type="InterPro" id="IPR004183">
    <property type="entry name" value="Xdiol_dOase_suB"/>
</dbReference>
<dbReference type="GO" id="GO:0008198">
    <property type="term" value="F:ferrous iron binding"/>
    <property type="evidence" value="ECO:0007669"/>
    <property type="project" value="InterPro"/>
</dbReference>
<dbReference type="Gene3D" id="3.40.830.10">
    <property type="entry name" value="LigB-like"/>
    <property type="match status" value="1"/>
</dbReference>
<evidence type="ECO:0000256" key="3">
    <source>
        <dbReference type="ARBA" id="ARBA00022723"/>
    </source>
</evidence>
<evidence type="ECO:0000313" key="8">
    <source>
        <dbReference type="Proteomes" id="UP000005953"/>
    </source>
</evidence>
<evidence type="ECO:0000256" key="5">
    <source>
        <dbReference type="ARBA" id="ARBA00023002"/>
    </source>
</evidence>
<feature type="domain" description="Extradiol ring-cleavage dioxygenase class III enzyme subunit B" evidence="6">
    <location>
        <begin position="29"/>
        <end position="258"/>
    </location>
</feature>
<proteinExistence type="inferred from homology"/>
<organism evidence="7 8">
    <name type="scientific">Reinekea blandensis MED297</name>
    <dbReference type="NCBI Taxonomy" id="314283"/>
    <lineage>
        <taxon>Bacteria</taxon>
        <taxon>Pseudomonadati</taxon>
        <taxon>Pseudomonadota</taxon>
        <taxon>Gammaproteobacteria</taxon>
        <taxon>Oceanospirillales</taxon>
        <taxon>Saccharospirillaceae</taxon>
        <taxon>Reinekea</taxon>
    </lineage>
</organism>
<protein>
    <recommendedName>
        <fullName evidence="6">Extradiol ring-cleavage dioxygenase class III enzyme subunit B domain-containing protein</fullName>
    </recommendedName>
</protein>
<dbReference type="PIRSF" id="PIRSF006157">
    <property type="entry name" value="Doxgns_DODA"/>
    <property type="match status" value="1"/>
</dbReference>
<comment type="caution">
    <text evidence="7">The sequence shown here is derived from an EMBL/GenBank/DDBJ whole genome shotgun (WGS) entry which is preliminary data.</text>
</comment>
<keyword evidence="5" id="KW-0560">Oxidoreductase</keyword>
<dbReference type="Pfam" id="PF02900">
    <property type="entry name" value="LigB"/>
    <property type="match status" value="1"/>
</dbReference>
<dbReference type="Proteomes" id="UP000005953">
    <property type="component" value="Unassembled WGS sequence"/>
</dbReference>
<dbReference type="SUPFAM" id="SSF53213">
    <property type="entry name" value="LigB-like"/>
    <property type="match status" value="1"/>
</dbReference>
<dbReference type="EMBL" id="AAOE01000005">
    <property type="protein sequence ID" value="EAR10196.1"/>
    <property type="molecule type" value="Genomic_DNA"/>
</dbReference>
<accession>A4BCD0</accession>
<dbReference type="STRING" id="314283.MED297_13272"/>
<name>A4BCD0_9GAMM</name>
<comment type="cofactor">
    <cofactor evidence="1">
        <name>Zn(2+)</name>
        <dbReference type="ChEBI" id="CHEBI:29105"/>
    </cofactor>
</comment>
<dbReference type="PANTHER" id="PTHR30096:SF0">
    <property type="entry name" value="4,5-DOPA DIOXYGENASE EXTRADIOL-LIKE PROTEIN"/>
    <property type="match status" value="1"/>
</dbReference>
<evidence type="ECO:0000259" key="6">
    <source>
        <dbReference type="Pfam" id="PF02900"/>
    </source>
</evidence>